<dbReference type="OrthoDB" id="361242at2759"/>
<dbReference type="AlphaFoldDB" id="A0A1D2VCW4"/>
<sequence>MFAKNISAEGADGASDLTFAKIRQDSDSSNFSLTSSLSLEKDDLQELDLDDISSNDENYDSKKNLVKRYRLLNLDTKLHRKRVLGENGLKTVKRDYQLLRFLFHETKDSKILNNVVHAIDSEVLLNVTENAEISIKNLKVDHSNKIIDVNDFLINFKRKFSSLHPQSDISNEYSDFDNDFDDHDHDGSDSFYGVHQNSNNKKYISLDDHHPSKKSKENNKKKPAKTSRNTNKINFLRVGTASLFFSKKAPTIDFLNTTMNVKKKRFKQHQINDLPNGEKITADKLTLDDLKNTSDLKKDDTAKSVHLCYKVFQKYTKEHPNDKKINIFNFFINPKSFSKTVENMFYMSFLVKDNKIRINFNNDSGFPTVEEVVPLSKLDNQDSRYRSEKKLYENDQVNHIVFRLDYESWEKLIKIYNIQDSII</sequence>
<accession>A0A1D2VCW4</accession>
<dbReference type="FunCoup" id="A0A1D2VCW4">
    <property type="interactions" value="13"/>
</dbReference>
<evidence type="ECO:0000256" key="7">
    <source>
        <dbReference type="RuleBase" id="RU365071"/>
    </source>
</evidence>
<evidence type="ECO:0000256" key="4">
    <source>
        <dbReference type="ARBA" id="ARBA00023172"/>
    </source>
</evidence>
<dbReference type="InterPro" id="IPR029225">
    <property type="entry name" value="Nse4_Nse3-bd"/>
</dbReference>
<evidence type="ECO:0000259" key="9">
    <source>
        <dbReference type="Pfam" id="PF08743"/>
    </source>
</evidence>
<evidence type="ECO:0000313" key="12">
    <source>
        <dbReference type="Proteomes" id="UP000095038"/>
    </source>
</evidence>
<comment type="subunit">
    <text evidence="7">Component of the SMC5-SMC6 complex.</text>
</comment>
<dbReference type="InParanoid" id="A0A1D2VCW4"/>
<dbReference type="PANTHER" id="PTHR16140">
    <property type="entry name" value="NON-STRUCTURAL MAINTENANCE OF CHROMOSOMES ELEMENT 4"/>
    <property type="match status" value="1"/>
</dbReference>
<comment type="similarity">
    <text evidence="2 7">Belongs to the NSE4 family.</text>
</comment>
<dbReference type="InterPro" id="IPR014854">
    <property type="entry name" value="Nse4_C"/>
</dbReference>
<dbReference type="GO" id="GO:0006310">
    <property type="term" value="P:DNA recombination"/>
    <property type="evidence" value="ECO:0007669"/>
    <property type="project" value="UniProtKB-UniRule"/>
</dbReference>
<evidence type="ECO:0000256" key="5">
    <source>
        <dbReference type="ARBA" id="ARBA00023204"/>
    </source>
</evidence>
<protein>
    <recommendedName>
        <fullName evidence="7">Non-structural maintenance of chromosomes element 4</fullName>
    </recommendedName>
</protein>
<keyword evidence="4 7" id="KW-0233">DNA recombination</keyword>
<dbReference type="InterPro" id="IPR027786">
    <property type="entry name" value="Nse4/EID"/>
</dbReference>
<proteinExistence type="inferred from homology"/>
<evidence type="ECO:0000259" key="10">
    <source>
        <dbReference type="Pfam" id="PF15412"/>
    </source>
</evidence>
<feature type="domain" description="Nse4/EID protein Nse3/MAGE-binding" evidence="10">
    <location>
        <begin position="120"/>
        <end position="158"/>
    </location>
</feature>
<dbReference type="GO" id="GO:0006281">
    <property type="term" value="P:DNA repair"/>
    <property type="evidence" value="ECO:0007669"/>
    <property type="project" value="UniProtKB-UniRule"/>
</dbReference>
<comment type="subcellular location">
    <subcellularLocation>
        <location evidence="1 7">Nucleus</location>
    </subcellularLocation>
</comment>
<dbReference type="RefSeq" id="XP_020045845.1">
    <property type="nucleotide sequence ID" value="XM_020189227.1"/>
</dbReference>
<keyword evidence="3 7" id="KW-0227">DNA damage</keyword>
<dbReference type="GO" id="GO:0005634">
    <property type="term" value="C:nucleus"/>
    <property type="evidence" value="ECO:0007669"/>
    <property type="project" value="UniProtKB-SubCell"/>
</dbReference>
<dbReference type="Proteomes" id="UP000095038">
    <property type="component" value="Unassembled WGS sequence"/>
</dbReference>
<gene>
    <name evidence="11" type="ORF">ASCRUDRAFT_14593</name>
</gene>
<keyword evidence="5 7" id="KW-0234">DNA repair</keyword>
<dbReference type="PANTHER" id="PTHR16140:SF0">
    <property type="entry name" value="NON-STRUCTURAL MAINTENANCE OF CHROMOSOMES ELEMENT 4"/>
    <property type="match status" value="1"/>
</dbReference>
<dbReference type="Pfam" id="PF15412">
    <property type="entry name" value="Nse4-Nse3_bdg"/>
    <property type="match status" value="1"/>
</dbReference>
<name>A0A1D2VCW4_9ASCO</name>
<evidence type="ECO:0000256" key="6">
    <source>
        <dbReference type="ARBA" id="ARBA00023242"/>
    </source>
</evidence>
<dbReference type="GeneID" id="30962863"/>
<evidence type="ECO:0000256" key="2">
    <source>
        <dbReference type="ARBA" id="ARBA00008997"/>
    </source>
</evidence>
<dbReference type="GO" id="GO:0030915">
    <property type="term" value="C:Smc5-Smc6 complex"/>
    <property type="evidence" value="ECO:0007669"/>
    <property type="project" value="UniProtKB-UniRule"/>
</dbReference>
<dbReference type="EMBL" id="KV454485">
    <property type="protein sequence ID" value="ODV59538.1"/>
    <property type="molecule type" value="Genomic_DNA"/>
</dbReference>
<dbReference type="STRING" id="1344418.A0A1D2VCW4"/>
<feature type="compositionally biased region" description="Basic and acidic residues" evidence="8">
    <location>
        <begin position="204"/>
        <end position="220"/>
    </location>
</feature>
<keyword evidence="12" id="KW-1185">Reference proteome</keyword>
<evidence type="ECO:0000256" key="8">
    <source>
        <dbReference type="SAM" id="MobiDB-lite"/>
    </source>
</evidence>
<comment type="function">
    <text evidence="7">Component of the SMC5-SMC6 complex, that promotes sister chromatid alignment after DNA damage and facilitates double-stranded DNA breaks (DSBs) repair via homologous recombination between sister chromatids.</text>
</comment>
<feature type="region of interest" description="Disordered" evidence="8">
    <location>
        <begin position="202"/>
        <end position="231"/>
    </location>
</feature>
<evidence type="ECO:0000256" key="3">
    <source>
        <dbReference type="ARBA" id="ARBA00022763"/>
    </source>
</evidence>
<evidence type="ECO:0000313" key="11">
    <source>
        <dbReference type="EMBL" id="ODV59538.1"/>
    </source>
</evidence>
<keyword evidence="6 7" id="KW-0539">Nucleus</keyword>
<organism evidence="11 12">
    <name type="scientific">Ascoidea rubescens DSM 1968</name>
    <dbReference type="NCBI Taxonomy" id="1344418"/>
    <lineage>
        <taxon>Eukaryota</taxon>
        <taxon>Fungi</taxon>
        <taxon>Dikarya</taxon>
        <taxon>Ascomycota</taxon>
        <taxon>Saccharomycotina</taxon>
        <taxon>Saccharomycetes</taxon>
        <taxon>Ascoideaceae</taxon>
        <taxon>Ascoidea</taxon>
    </lineage>
</organism>
<dbReference type="Pfam" id="PF08743">
    <property type="entry name" value="Nse4_C"/>
    <property type="match status" value="1"/>
</dbReference>
<evidence type="ECO:0000256" key="1">
    <source>
        <dbReference type="ARBA" id="ARBA00004123"/>
    </source>
</evidence>
<feature type="domain" description="Non-structural maintenance of chromosome element 4 C-terminal" evidence="9">
    <location>
        <begin position="324"/>
        <end position="423"/>
    </location>
</feature>
<reference evidence="12" key="1">
    <citation type="submission" date="2016-05" db="EMBL/GenBank/DDBJ databases">
        <title>Comparative genomics of biotechnologically important yeasts.</title>
        <authorList>
            <consortium name="DOE Joint Genome Institute"/>
            <person name="Riley R."/>
            <person name="Haridas S."/>
            <person name="Wolfe K.H."/>
            <person name="Lopes M.R."/>
            <person name="Hittinger C.T."/>
            <person name="Goker M."/>
            <person name="Salamov A."/>
            <person name="Wisecaver J."/>
            <person name="Long T.M."/>
            <person name="Aerts A.L."/>
            <person name="Barry K."/>
            <person name="Choi C."/>
            <person name="Clum A."/>
            <person name="Coughlan A.Y."/>
            <person name="Deshpande S."/>
            <person name="Douglass A.P."/>
            <person name="Hanson S.J."/>
            <person name="Klenk H.-P."/>
            <person name="Labutti K."/>
            <person name="Lapidus A."/>
            <person name="Lindquist E."/>
            <person name="Lipzen A."/>
            <person name="Meier-Kolthoff J.P."/>
            <person name="Ohm R.A."/>
            <person name="Otillar R.P."/>
            <person name="Pangilinan J."/>
            <person name="Peng Y."/>
            <person name="Rokas A."/>
            <person name="Rosa C.A."/>
            <person name="Scheuner C."/>
            <person name="Sibirny A.A."/>
            <person name="Slot J.C."/>
            <person name="Stielow J.B."/>
            <person name="Sun H."/>
            <person name="Kurtzman C.P."/>
            <person name="Blackwell M."/>
            <person name="Grigoriev I.V."/>
            <person name="Jeffries T.W."/>
        </authorList>
    </citation>
    <scope>NUCLEOTIDE SEQUENCE [LARGE SCALE GENOMIC DNA]</scope>
    <source>
        <strain evidence="12">DSM 1968</strain>
    </source>
</reference>